<keyword evidence="1" id="KW-0694">RNA-binding</keyword>
<evidence type="ECO:0000313" key="5">
    <source>
        <dbReference type="Proteomes" id="UP001215280"/>
    </source>
</evidence>
<dbReference type="AlphaFoldDB" id="A0AAD7ID92"/>
<reference evidence="4" key="1">
    <citation type="submission" date="2023-03" db="EMBL/GenBank/DDBJ databases">
        <title>Massive genome expansion in bonnet fungi (Mycena s.s.) driven by repeated elements and novel gene families across ecological guilds.</title>
        <authorList>
            <consortium name="Lawrence Berkeley National Laboratory"/>
            <person name="Harder C.B."/>
            <person name="Miyauchi S."/>
            <person name="Viragh M."/>
            <person name="Kuo A."/>
            <person name="Thoen E."/>
            <person name="Andreopoulos B."/>
            <person name="Lu D."/>
            <person name="Skrede I."/>
            <person name="Drula E."/>
            <person name="Henrissat B."/>
            <person name="Morin E."/>
            <person name="Kohler A."/>
            <person name="Barry K."/>
            <person name="LaButti K."/>
            <person name="Morin E."/>
            <person name="Salamov A."/>
            <person name="Lipzen A."/>
            <person name="Mereny Z."/>
            <person name="Hegedus B."/>
            <person name="Baldrian P."/>
            <person name="Stursova M."/>
            <person name="Weitz H."/>
            <person name="Taylor A."/>
            <person name="Grigoriev I.V."/>
            <person name="Nagy L.G."/>
            <person name="Martin F."/>
            <person name="Kauserud H."/>
        </authorList>
    </citation>
    <scope>NUCLEOTIDE SEQUENCE</scope>
    <source>
        <strain evidence="4">CBHHK188m</strain>
    </source>
</reference>
<keyword evidence="5" id="KW-1185">Reference proteome</keyword>
<protein>
    <recommendedName>
        <fullName evidence="3">RRM domain-containing protein</fullName>
    </recommendedName>
</protein>
<comment type="caution">
    <text evidence="4">The sequence shown here is derived from an EMBL/GenBank/DDBJ whole genome shotgun (WGS) entry which is preliminary data.</text>
</comment>
<dbReference type="PROSITE" id="PS50102">
    <property type="entry name" value="RRM"/>
    <property type="match status" value="1"/>
</dbReference>
<dbReference type="SMART" id="SM00360">
    <property type="entry name" value="RRM"/>
    <property type="match status" value="1"/>
</dbReference>
<dbReference type="GO" id="GO:0003723">
    <property type="term" value="F:RNA binding"/>
    <property type="evidence" value="ECO:0007669"/>
    <property type="project" value="UniProtKB-UniRule"/>
</dbReference>
<proteinExistence type="predicted"/>
<dbReference type="InterPro" id="IPR000504">
    <property type="entry name" value="RRM_dom"/>
</dbReference>
<dbReference type="EMBL" id="JARJLG010000127">
    <property type="protein sequence ID" value="KAJ7740489.1"/>
    <property type="molecule type" value="Genomic_DNA"/>
</dbReference>
<accession>A0AAD7ID92</accession>
<sequence length="250" mass="27228">MTTIRQRKKQAQPAPRKANVFRAPSPSPTPSPSPSIRKSKKAAKEPVPAPKPAAKGKGKGLKKHPSLVDVATAAQKKKMAQGRANLLKGRFPMGPLVHIGNLDPEVTEQELRDHFADAGVARSVTIRYSPGMAPQTGYTYAIIVFENRQDAGAALALDGSQVMGSDYCMAVEPELHELPEVRRLRRPKKSMKGKSKLFPHAVQTASGVTRPTALEKTEIWSAQPEVVRSVRRSTGKRHIVESTSFTLTLS</sequence>
<evidence type="ECO:0000313" key="4">
    <source>
        <dbReference type="EMBL" id="KAJ7740489.1"/>
    </source>
</evidence>
<evidence type="ECO:0000256" key="2">
    <source>
        <dbReference type="SAM" id="MobiDB-lite"/>
    </source>
</evidence>
<evidence type="ECO:0000256" key="1">
    <source>
        <dbReference type="PROSITE-ProRule" id="PRU00176"/>
    </source>
</evidence>
<dbReference type="SUPFAM" id="SSF54928">
    <property type="entry name" value="RNA-binding domain, RBD"/>
    <property type="match status" value="1"/>
</dbReference>
<dbReference type="Gene3D" id="3.30.70.330">
    <property type="match status" value="1"/>
</dbReference>
<dbReference type="Proteomes" id="UP001215280">
    <property type="component" value="Unassembled WGS sequence"/>
</dbReference>
<gene>
    <name evidence="4" type="ORF">DFH07DRAFT_778421</name>
</gene>
<feature type="region of interest" description="Disordered" evidence="2">
    <location>
        <begin position="1"/>
        <end position="65"/>
    </location>
</feature>
<dbReference type="InterPro" id="IPR012677">
    <property type="entry name" value="Nucleotide-bd_a/b_plait_sf"/>
</dbReference>
<feature type="compositionally biased region" description="Basic residues" evidence="2">
    <location>
        <begin position="1"/>
        <end position="10"/>
    </location>
</feature>
<feature type="compositionally biased region" description="Basic residues" evidence="2">
    <location>
        <begin position="54"/>
        <end position="65"/>
    </location>
</feature>
<dbReference type="InterPro" id="IPR035979">
    <property type="entry name" value="RBD_domain_sf"/>
</dbReference>
<feature type="domain" description="RRM" evidence="3">
    <location>
        <begin position="95"/>
        <end position="174"/>
    </location>
</feature>
<name>A0AAD7ID92_9AGAR</name>
<dbReference type="CDD" id="cd00590">
    <property type="entry name" value="RRM_SF"/>
    <property type="match status" value="1"/>
</dbReference>
<evidence type="ECO:0000259" key="3">
    <source>
        <dbReference type="PROSITE" id="PS50102"/>
    </source>
</evidence>
<dbReference type="Pfam" id="PF00076">
    <property type="entry name" value="RRM_1"/>
    <property type="match status" value="1"/>
</dbReference>
<organism evidence="4 5">
    <name type="scientific">Mycena maculata</name>
    <dbReference type="NCBI Taxonomy" id="230809"/>
    <lineage>
        <taxon>Eukaryota</taxon>
        <taxon>Fungi</taxon>
        <taxon>Dikarya</taxon>
        <taxon>Basidiomycota</taxon>
        <taxon>Agaricomycotina</taxon>
        <taxon>Agaricomycetes</taxon>
        <taxon>Agaricomycetidae</taxon>
        <taxon>Agaricales</taxon>
        <taxon>Marasmiineae</taxon>
        <taxon>Mycenaceae</taxon>
        <taxon>Mycena</taxon>
    </lineage>
</organism>